<evidence type="ECO:0000313" key="3">
    <source>
        <dbReference type="Proteomes" id="UP000193928"/>
    </source>
</evidence>
<accession>A0A1X1WFV0</accession>
<keyword evidence="3" id="KW-1185">Reference proteome</keyword>
<protein>
    <submittedName>
        <fullName evidence="2">Uncharacterized protein</fullName>
    </submittedName>
</protein>
<gene>
    <name evidence="2" type="ORF">AWC08_25610</name>
</gene>
<reference evidence="2 3" key="1">
    <citation type="submission" date="2016-01" db="EMBL/GenBank/DDBJ databases">
        <title>The new phylogeny of the genus Mycobacterium.</title>
        <authorList>
            <person name="Tarcisio F."/>
            <person name="Conor M."/>
            <person name="Antonella G."/>
            <person name="Elisabetta G."/>
            <person name="Giulia F.S."/>
            <person name="Sara T."/>
            <person name="Anna F."/>
            <person name="Clotilde B."/>
            <person name="Roberto B."/>
            <person name="Veronica D.S."/>
            <person name="Fabio R."/>
            <person name="Monica P."/>
            <person name="Olivier J."/>
            <person name="Enrico T."/>
            <person name="Nicola S."/>
        </authorList>
    </citation>
    <scope>NUCLEOTIDE SEQUENCE [LARGE SCALE GENOMIC DNA]</scope>
    <source>
        <strain evidence="2 3">DSM 44160</strain>
    </source>
</reference>
<sequence>MVGCWLIEQGLEYDATIARLNELRCKTRKSHVSVPESRSQHEVLRRRAERTPPDHVPAVPEL</sequence>
<organism evidence="2 3">
    <name type="scientific">Mycobacterium gordonae</name>
    <dbReference type="NCBI Taxonomy" id="1778"/>
    <lineage>
        <taxon>Bacteria</taxon>
        <taxon>Bacillati</taxon>
        <taxon>Actinomycetota</taxon>
        <taxon>Actinomycetes</taxon>
        <taxon>Mycobacteriales</taxon>
        <taxon>Mycobacteriaceae</taxon>
        <taxon>Mycobacterium</taxon>
    </lineage>
</organism>
<comment type="caution">
    <text evidence="2">The sequence shown here is derived from an EMBL/GenBank/DDBJ whole genome shotgun (WGS) entry which is preliminary data.</text>
</comment>
<evidence type="ECO:0000256" key="1">
    <source>
        <dbReference type="SAM" id="MobiDB-lite"/>
    </source>
</evidence>
<name>A0A1X1WFV0_MYCGO</name>
<evidence type="ECO:0000313" key="2">
    <source>
        <dbReference type="EMBL" id="ORV85400.1"/>
    </source>
</evidence>
<dbReference type="EMBL" id="LQOY01000087">
    <property type="protein sequence ID" value="ORV85400.1"/>
    <property type="molecule type" value="Genomic_DNA"/>
</dbReference>
<proteinExistence type="predicted"/>
<dbReference type="AlphaFoldDB" id="A0A1X1WFV0"/>
<feature type="region of interest" description="Disordered" evidence="1">
    <location>
        <begin position="28"/>
        <end position="62"/>
    </location>
</feature>
<dbReference type="Proteomes" id="UP000193928">
    <property type="component" value="Unassembled WGS sequence"/>
</dbReference>
<feature type="compositionally biased region" description="Basic and acidic residues" evidence="1">
    <location>
        <begin position="38"/>
        <end position="53"/>
    </location>
</feature>